<accession>A0ABZ2SVU2</accession>
<proteinExistence type="predicted"/>
<name>A0ABZ2SVU2_9ENTE</name>
<reference evidence="2 3" key="2">
    <citation type="submission" date="2024-03" db="EMBL/GenBank/DDBJ databases">
        <title>The Genome Sequence of Enterococcus sp. DIV1094.</title>
        <authorList>
            <consortium name="The Broad Institute Genomics Platform"/>
            <consortium name="The Broad Institute Microbial Omics Core"/>
            <consortium name="The Broad Institute Genomic Center for Infectious Diseases"/>
            <person name="Earl A."/>
            <person name="Manson A."/>
            <person name="Gilmore M."/>
            <person name="Schwartman J."/>
            <person name="Shea T."/>
            <person name="Abouelleil A."/>
            <person name="Cao P."/>
            <person name="Chapman S."/>
            <person name="Cusick C."/>
            <person name="Young S."/>
            <person name="Neafsey D."/>
            <person name="Nusbaum C."/>
            <person name="Birren B."/>
        </authorList>
    </citation>
    <scope>NUCLEOTIDE SEQUENCE [LARGE SCALE GENOMIC DNA]</scope>
    <source>
        <strain evidence="2 3">DIV1094</strain>
    </source>
</reference>
<dbReference type="RefSeq" id="WP_206853757.1">
    <property type="nucleotide sequence ID" value="NZ_CP147250.1"/>
</dbReference>
<dbReference type="Gene3D" id="3.40.630.30">
    <property type="match status" value="1"/>
</dbReference>
<dbReference type="SUPFAM" id="SSF55729">
    <property type="entry name" value="Acyl-CoA N-acyltransferases (Nat)"/>
    <property type="match status" value="1"/>
</dbReference>
<evidence type="ECO:0000313" key="3">
    <source>
        <dbReference type="Proteomes" id="UP000664360"/>
    </source>
</evidence>
<dbReference type="Pfam" id="PF00583">
    <property type="entry name" value="Acetyltransf_1"/>
    <property type="match status" value="1"/>
</dbReference>
<dbReference type="InterPro" id="IPR016181">
    <property type="entry name" value="Acyl_CoA_acyltransferase"/>
</dbReference>
<protein>
    <recommendedName>
        <fullName evidence="1">N-acetyltransferase domain-containing protein</fullName>
    </recommendedName>
</protein>
<dbReference type="CDD" id="cd04301">
    <property type="entry name" value="NAT_SF"/>
    <property type="match status" value="1"/>
</dbReference>
<dbReference type="InterPro" id="IPR000182">
    <property type="entry name" value="GNAT_dom"/>
</dbReference>
<sequence>MFEIKKSDIEKNEKKIIAVLNEQYTQSFTGNEPLTAKTISISAIKDEKWLGGAVASLFGNTLHLSLLGVEQSHRHESIGSRLIEAVQQEAMENQCLYMTVNTQDYQARRFYEKYGFDVFASVEDMPFVGTTKFYLKKQLSSQ</sequence>
<dbReference type="PROSITE" id="PS51186">
    <property type="entry name" value="GNAT"/>
    <property type="match status" value="1"/>
</dbReference>
<dbReference type="Proteomes" id="UP000664360">
    <property type="component" value="Chromosome"/>
</dbReference>
<organism evidence="2 3">
    <name type="scientific">Candidatus Enterococcus mangumiae</name>
    <dbReference type="NCBI Taxonomy" id="2230878"/>
    <lineage>
        <taxon>Bacteria</taxon>
        <taxon>Bacillati</taxon>
        <taxon>Bacillota</taxon>
        <taxon>Bacilli</taxon>
        <taxon>Lactobacillales</taxon>
        <taxon>Enterococcaceae</taxon>
        <taxon>Enterococcus</taxon>
    </lineage>
</organism>
<reference evidence="2 3" key="1">
    <citation type="submission" date="2021-03" db="EMBL/GenBank/DDBJ databases">
        <authorList>
            <person name="Gilmore M.S."/>
            <person name="Schwartzman J."/>
            <person name="Van Tyne D."/>
            <person name="Martin M."/>
            <person name="Earl A.M."/>
            <person name="Manson A.L."/>
            <person name="Straub T."/>
            <person name="Salamzade R."/>
            <person name="Saavedra J."/>
            <person name="Lebreton F."/>
            <person name="Prichula J."/>
            <person name="Schaufler K."/>
            <person name="Gaca A."/>
            <person name="Sgardioli B."/>
            <person name="Wagenaar J."/>
            <person name="Strong T."/>
        </authorList>
    </citation>
    <scope>NUCLEOTIDE SEQUENCE [LARGE SCALE GENOMIC DNA]</scope>
    <source>
        <strain evidence="2 3">DIV1094</strain>
    </source>
</reference>
<dbReference type="EMBL" id="CP147250">
    <property type="protein sequence ID" value="WYJ78561.1"/>
    <property type="molecule type" value="Genomic_DNA"/>
</dbReference>
<feature type="domain" description="N-acetyltransferase" evidence="1">
    <location>
        <begin position="1"/>
        <end position="140"/>
    </location>
</feature>
<gene>
    <name evidence="2" type="ORF">DOK79_000064</name>
</gene>
<evidence type="ECO:0000313" key="2">
    <source>
        <dbReference type="EMBL" id="WYJ78561.1"/>
    </source>
</evidence>
<keyword evidence="3" id="KW-1185">Reference proteome</keyword>
<evidence type="ECO:0000259" key="1">
    <source>
        <dbReference type="PROSITE" id="PS51186"/>
    </source>
</evidence>